<dbReference type="OrthoDB" id="1879366at2759"/>
<dbReference type="SUPFAM" id="SSF51735">
    <property type="entry name" value="NAD(P)-binding Rossmann-fold domains"/>
    <property type="match status" value="1"/>
</dbReference>
<comment type="caution">
    <text evidence="1">The sequence shown here is derived from an EMBL/GenBank/DDBJ whole genome shotgun (WGS) entry which is preliminary data.</text>
</comment>
<dbReference type="Proteomes" id="UP000716291">
    <property type="component" value="Unassembled WGS sequence"/>
</dbReference>
<sequence length="172" mass="18930">MMKEKEAYSGLNFSLDLLRYPQPSPSKTYAQSQDVQFHPDTGVVTKAGKNRRRLKIGNRVGLDPLCCWCKDGMYCSRREESMCKKRRQLDLQWPPADGLSEAVDVGPGSVVGILGIGGLGSFGVLFPKAIDAAVIGLSLSKRTGHAEAMDKYTNKLTHILCTGVDEVFTWSF</sequence>
<reference evidence="1" key="1">
    <citation type="journal article" date="2020" name="Microb. Genom.">
        <title>Genetic diversity of clinical and environmental Mucorales isolates obtained from an investigation of mucormycosis cases among solid organ transplant recipients.</title>
        <authorList>
            <person name="Nguyen M.H."/>
            <person name="Kaul D."/>
            <person name="Muto C."/>
            <person name="Cheng S.J."/>
            <person name="Richter R.A."/>
            <person name="Bruno V.M."/>
            <person name="Liu G."/>
            <person name="Beyhan S."/>
            <person name="Sundermann A.J."/>
            <person name="Mounaud S."/>
            <person name="Pasculle A.W."/>
            <person name="Nierman W.C."/>
            <person name="Driscoll E."/>
            <person name="Cumbie R."/>
            <person name="Clancy C.J."/>
            <person name="Dupont C.L."/>
        </authorList>
    </citation>
    <scope>NUCLEOTIDE SEQUENCE</scope>
    <source>
        <strain evidence="1">GL11</strain>
    </source>
</reference>
<dbReference type="SUPFAM" id="SSF50129">
    <property type="entry name" value="GroES-like"/>
    <property type="match status" value="1"/>
</dbReference>
<organism evidence="1 2">
    <name type="scientific">Rhizopus oryzae</name>
    <name type="common">Mucormycosis agent</name>
    <name type="synonym">Rhizopus arrhizus var. delemar</name>
    <dbReference type="NCBI Taxonomy" id="64495"/>
    <lineage>
        <taxon>Eukaryota</taxon>
        <taxon>Fungi</taxon>
        <taxon>Fungi incertae sedis</taxon>
        <taxon>Mucoromycota</taxon>
        <taxon>Mucoromycotina</taxon>
        <taxon>Mucoromycetes</taxon>
        <taxon>Mucorales</taxon>
        <taxon>Mucorineae</taxon>
        <taxon>Rhizopodaceae</taxon>
        <taxon>Rhizopus</taxon>
    </lineage>
</organism>
<evidence type="ECO:0000313" key="1">
    <source>
        <dbReference type="EMBL" id="KAG1306046.1"/>
    </source>
</evidence>
<dbReference type="InterPro" id="IPR036291">
    <property type="entry name" value="NAD(P)-bd_dom_sf"/>
</dbReference>
<dbReference type="InterPro" id="IPR011032">
    <property type="entry name" value="GroES-like_sf"/>
</dbReference>
<evidence type="ECO:0000313" key="2">
    <source>
        <dbReference type="Proteomes" id="UP000716291"/>
    </source>
</evidence>
<dbReference type="AlphaFoldDB" id="A0A9P6X6J0"/>
<name>A0A9P6X6J0_RHIOR</name>
<dbReference type="Gene3D" id="3.40.50.720">
    <property type="entry name" value="NAD(P)-binding Rossmann-like Domain"/>
    <property type="match status" value="1"/>
</dbReference>
<accession>A0A9P6X6J0</accession>
<keyword evidence="2" id="KW-1185">Reference proteome</keyword>
<gene>
    <name evidence="1" type="ORF">G6F64_007897</name>
</gene>
<proteinExistence type="predicted"/>
<protein>
    <submittedName>
        <fullName evidence="1">Uncharacterized protein</fullName>
    </submittedName>
</protein>
<dbReference type="EMBL" id="JAANQT010001220">
    <property type="protein sequence ID" value="KAG1306046.1"/>
    <property type="molecule type" value="Genomic_DNA"/>
</dbReference>
<dbReference type="Gene3D" id="3.90.180.10">
    <property type="entry name" value="Medium-chain alcohol dehydrogenases, catalytic domain"/>
    <property type="match status" value="1"/>
</dbReference>